<reference evidence="5" key="1">
    <citation type="submission" date="2016-06" db="EMBL/GenBank/DDBJ databases">
        <authorList>
            <person name="Varghese N."/>
            <person name="Submissions Spin"/>
        </authorList>
    </citation>
    <scope>NUCLEOTIDE SEQUENCE [LARGE SCALE GENOMIC DNA]</scope>
    <source>
        <strain evidence="5">DSM 44814</strain>
    </source>
</reference>
<evidence type="ECO:0000313" key="5">
    <source>
        <dbReference type="Proteomes" id="UP000199696"/>
    </source>
</evidence>
<dbReference type="GO" id="GO:0097163">
    <property type="term" value="F:sulfur carrier activity"/>
    <property type="evidence" value="ECO:0007669"/>
    <property type="project" value="UniProtKB-UniRule"/>
</dbReference>
<protein>
    <recommendedName>
        <fullName evidence="3">Sulfur carrier protein FdhD</fullName>
    </recommendedName>
</protein>
<name>A0A1C6VPC0_9ACTN</name>
<comment type="caution">
    <text evidence="3">Lacks conserved residue(s) required for the propagation of feature annotation.</text>
</comment>
<dbReference type="GO" id="GO:0005737">
    <property type="term" value="C:cytoplasm"/>
    <property type="evidence" value="ECO:0007669"/>
    <property type="project" value="UniProtKB-SubCell"/>
</dbReference>
<dbReference type="STRING" id="227316.GA0070604_6219"/>
<comment type="similarity">
    <text evidence="3">Belongs to the FdhD family.</text>
</comment>
<dbReference type="NCBIfam" id="NF001943">
    <property type="entry name" value="PRK00724.1-2"/>
    <property type="match status" value="1"/>
</dbReference>
<comment type="function">
    <text evidence="3">Required for formate dehydrogenase (FDH) activity. Acts as a sulfur carrier protein that transfers sulfur from IscS to the molybdenum cofactor prior to its insertion into FDH.</text>
</comment>
<dbReference type="HAMAP" id="MF_00187">
    <property type="entry name" value="FdhD"/>
    <property type="match status" value="1"/>
</dbReference>
<evidence type="ECO:0000256" key="2">
    <source>
        <dbReference type="ARBA" id="ARBA00023150"/>
    </source>
</evidence>
<dbReference type="Proteomes" id="UP000199696">
    <property type="component" value="Unassembled WGS sequence"/>
</dbReference>
<dbReference type="Gene3D" id="3.10.20.10">
    <property type="match status" value="1"/>
</dbReference>
<dbReference type="AlphaFoldDB" id="A0A1C6VPC0"/>
<keyword evidence="2 3" id="KW-0501">Molybdenum cofactor biosynthesis</keyword>
<feature type="active site" description="Cysteine persulfide intermediate" evidence="3">
    <location>
        <position position="125"/>
    </location>
</feature>
<proteinExistence type="inferred from homology"/>
<gene>
    <name evidence="3" type="primary">fdhD</name>
    <name evidence="4" type="ORF">GA0070604_6219</name>
</gene>
<dbReference type="SUPFAM" id="SSF53927">
    <property type="entry name" value="Cytidine deaminase-like"/>
    <property type="match status" value="1"/>
</dbReference>
<keyword evidence="5" id="KW-1185">Reference proteome</keyword>
<dbReference type="OrthoDB" id="3197277at2"/>
<dbReference type="GO" id="GO:0016783">
    <property type="term" value="F:sulfurtransferase activity"/>
    <property type="evidence" value="ECO:0007669"/>
    <property type="project" value="InterPro"/>
</dbReference>
<evidence type="ECO:0000256" key="3">
    <source>
        <dbReference type="HAMAP-Rule" id="MF_00187"/>
    </source>
</evidence>
<dbReference type="Gene3D" id="3.40.140.10">
    <property type="entry name" value="Cytidine Deaminase, domain 2"/>
    <property type="match status" value="1"/>
</dbReference>
<dbReference type="NCBIfam" id="TIGR00129">
    <property type="entry name" value="fdhD_narQ"/>
    <property type="match status" value="1"/>
</dbReference>
<evidence type="ECO:0000313" key="4">
    <source>
        <dbReference type="EMBL" id="SCL68171.1"/>
    </source>
</evidence>
<dbReference type="PANTHER" id="PTHR30592:SF1">
    <property type="entry name" value="SULFUR CARRIER PROTEIN FDHD"/>
    <property type="match status" value="1"/>
</dbReference>
<dbReference type="InterPro" id="IPR016193">
    <property type="entry name" value="Cytidine_deaminase-like"/>
</dbReference>
<dbReference type="PANTHER" id="PTHR30592">
    <property type="entry name" value="FORMATE DEHYDROGENASE"/>
    <property type="match status" value="1"/>
</dbReference>
<dbReference type="Pfam" id="PF02634">
    <property type="entry name" value="FdhD-NarQ"/>
    <property type="match status" value="1"/>
</dbReference>
<dbReference type="InterPro" id="IPR003786">
    <property type="entry name" value="FdhD"/>
</dbReference>
<dbReference type="PIRSF" id="PIRSF015626">
    <property type="entry name" value="FdhD"/>
    <property type="match status" value="1"/>
</dbReference>
<organism evidence="4 5">
    <name type="scientific">Micromonospora eburnea</name>
    <dbReference type="NCBI Taxonomy" id="227316"/>
    <lineage>
        <taxon>Bacteria</taxon>
        <taxon>Bacillati</taxon>
        <taxon>Actinomycetota</taxon>
        <taxon>Actinomycetes</taxon>
        <taxon>Micromonosporales</taxon>
        <taxon>Micromonosporaceae</taxon>
        <taxon>Micromonospora</taxon>
    </lineage>
</organism>
<dbReference type="GO" id="GO:0006777">
    <property type="term" value="P:Mo-molybdopterin cofactor biosynthetic process"/>
    <property type="evidence" value="ECO:0007669"/>
    <property type="project" value="UniProtKB-UniRule"/>
</dbReference>
<dbReference type="RefSeq" id="WP_091126574.1">
    <property type="nucleotide sequence ID" value="NZ_FMHY01000002.1"/>
</dbReference>
<comment type="subcellular location">
    <subcellularLocation>
        <location evidence="3">Cytoplasm</location>
    </subcellularLocation>
</comment>
<evidence type="ECO:0000256" key="1">
    <source>
        <dbReference type="ARBA" id="ARBA00022490"/>
    </source>
</evidence>
<dbReference type="EMBL" id="FMHY01000002">
    <property type="protein sequence ID" value="SCL68171.1"/>
    <property type="molecule type" value="Genomic_DNA"/>
</dbReference>
<sequence length="291" mass="30862">MGRATDRRSVLRIDLDAAADGRARVRRQDTLAVEEPLEIRVGPAGPGRRKPLAVTMRTPGDDLDLAIGFLLTEGLIRSAEDVHTAQLCAGAETPNTYNVVDVVLAPGVPEPTTDPARNFYTTSSCGVCGKASIDAVRTRSRFAVRDDTLAVTTATLAALPDRLRAAQRAFDRTGGLHAAGLFTAGGELLVLREDVGRHNAVDKVIGWAVREHRLPLAGHVLLVSGRASFELTQKAWMAGVPLLAAVSAPSSLATDLAEEAGMTLVGFLRGQTMNVYAGAHRIVSEEAVRTA</sequence>
<accession>A0A1C6VPC0</accession>
<keyword evidence="1 3" id="KW-0963">Cytoplasm</keyword>